<sequence>MVRNYKPHETISLVGKVVLITGGSAGIGKVNVRQFAELGAKVYVVARNKEKTLTVLKNVAETTGNEQLFFLYGDLDSLNSIKQAATEFLKRENRLHILVCNAGAGTTGKPWTSDGFESKFGQNYLAHFLLTNLLLECLKKTAASLQNVSGSVRIINVSSDVSEVASSKFDFSSLQKPADTVTTTLSPRTLVEFTQYGRSKLCQVLATIKMAQILTGTGISVYAVHPGAIASDFYNPMLERGGIVGFATRIFKNIGTITEEEGSLTTLYCAVSDKVANESGLFYDDCERRKNKSKAVEDLDLIEELWEKSCEWTKGY</sequence>
<dbReference type="GO" id="GO:0016491">
    <property type="term" value="F:oxidoreductase activity"/>
    <property type="evidence" value="ECO:0007669"/>
    <property type="project" value="UniProtKB-KW"/>
</dbReference>
<dbReference type="Gene3D" id="3.40.50.720">
    <property type="entry name" value="NAD(P)-binding Rossmann-like Domain"/>
    <property type="match status" value="1"/>
</dbReference>
<reference evidence="2" key="1">
    <citation type="submission" date="2020-05" db="EMBL/GenBank/DDBJ databases">
        <title>Phylogenomic resolution of chytrid fungi.</title>
        <authorList>
            <person name="Stajich J.E."/>
            <person name="Amses K."/>
            <person name="Simmons R."/>
            <person name="Seto K."/>
            <person name="Myers J."/>
            <person name="Bonds A."/>
            <person name="Quandt C.A."/>
            <person name="Barry K."/>
            <person name="Liu P."/>
            <person name="Grigoriev I."/>
            <person name="Longcore J.E."/>
            <person name="James T.Y."/>
        </authorList>
    </citation>
    <scope>NUCLEOTIDE SEQUENCE</scope>
    <source>
        <strain evidence="2">JEL0513</strain>
    </source>
</reference>
<keyword evidence="3" id="KW-1185">Reference proteome</keyword>
<keyword evidence="1" id="KW-0560">Oxidoreductase</keyword>
<dbReference type="AlphaFoldDB" id="A0AAD5SUX0"/>
<accession>A0AAD5SUX0</accession>
<evidence type="ECO:0000313" key="2">
    <source>
        <dbReference type="EMBL" id="KAJ3111069.1"/>
    </source>
</evidence>
<dbReference type="Proteomes" id="UP001211907">
    <property type="component" value="Unassembled WGS sequence"/>
</dbReference>
<name>A0AAD5SUX0_9FUNG</name>
<organism evidence="2 3">
    <name type="scientific">Physocladia obscura</name>
    <dbReference type="NCBI Taxonomy" id="109957"/>
    <lineage>
        <taxon>Eukaryota</taxon>
        <taxon>Fungi</taxon>
        <taxon>Fungi incertae sedis</taxon>
        <taxon>Chytridiomycota</taxon>
        <taxon>Chytridiomycota incertae sedis</taxon>
        <taxon>Chytridiomycetes</taxon>
        <taxon>Chytridiales</taxon>
        <taxon>Chytriomycetaceae</taxon>
        <taxon>Physocladia</taxon>
    </lineage>
</organism>
<evidence type="ECO:0000256" key="1">
    <source>
        <dbReference type="ARBA" id="ARBA00023002"/>
    </source>
</evidence>
<dbReference type="InterPro" id="IPR002347">
    <property type="entry name" value="SDR_fam"/>
</dbReference>
<protein>
    <recommendedName>
        <fullName evidence="4">NAD(P)-binding protein</fullName>
    </recommendedName>
</protein>
<dbReference type="PANTHER" id="PTHR43157:SF31">
    <property type="entry name" value="PHOSPHATIDYLINOSITOL-GLYCAN BIOSYNTHESIS CLASS F PROTEIN"/>
    <property type="match status" value="1"/>
</dbReference>
<evidence type="ECO:0000313" key="3">
    <source>
        <dbReference type="Proteomes" id="UP001211907"/>
    </source>
</evidence>
<evidence type="ECO:0008006" key="4">
    <source>
        <dbReference type="Google" id="ProtNLM"/>
    </source>
</evidence>
<dbReference type="InterPro" id="IPR036291">
    <property type="entry name" value="NAD(P)-bd_dom_sf"/>
</dbReference>
<dbReference type="SUPFAM" id="SSF51735">
    <property type="entry name" value="NAD(P)-binding Rossmann-fold domains"/>
    <property type="match status" value="1"/>
</dbReference>
<gene>
    <name evidence="2" type="ORF">HK100_002822</name>
</gene>
<comment type="caution">
    <text evidence="2">The sequence shown here is derived from an EMBL/GenBank/DDBJ whole genome shotgun (WGS) entry which is preliminary data.</text>
</comment>
<dbReference type="Pfam" id="PF00106">
    <property type="entry name" value="adh_short"/>
    <property type="match status" value="1"/>
</dbReference>
<dbReference type="PRINTS" id="PR00081">
    <property type="entry name" value="GDHRDH"/>
</dbReference>
<dbReference type="PANTHER" id="PTHR43157">
    <property type="entry name" value="PHOSPHATIDYLINOSITOL-GLYCAN BIOSYNTHESIS CLASS F PROTEIN-RELATED"/>
    <property type="match status" value="1"/>
</dbReference>
<dbReference type="EMBL" id="JADGJH010001670">
    <property type="protein sequence ID" value="KAJ3111069.1"/>
    <property type="molecule type" value="Genomic_DNA"/>
</dbReference>
<proteinExistence type="predicted"/>